<dbReference type="Pfam" id="PF13671">
    <property type="entry name" value="AAA_33"/>
    <property type="match status" value="1"/>
</dbReference>
<dbReference type="Proteomes" id="UP000694580">
    <property type="component" value="Unplaced"/>
</dbReference>
<proteinExistence type="predicted"/>
<dbReference type="Gene3D" id="3.40.50.300">
    <property type="entry name" value="P-loop containing nucleotide triphosphate hydrolases"/>
    <property type="match status" value="1"/>
</dbReference>
<protein>
    <submittedName>
        <fullName evidence="1">NEDD4 binding protein 2-like 2</fullName>
    </submittedName>
</protein>
<accession>A0AAY4CF41</accession>
<dbReference type="AlphaFoldDB" id="A0AAY4CF41"/>
<dbReference type="InterPro" id="IPR027417">
    <property type="entry name" value="P-loop_NTPase"/>
</dbReference>
<dbReference type="GO" id="GO:0005634">
    <property type="term" value="C:nucleus"/>
    <property type="evidence" value="ECO:0007669"/>
    <property type="project" value="TreeGrafter"/>
</dbReference>
<dbReference type="InterPro" id="IPR026302">
    <property type="entry name" value="NEDD4-bd_p2"/>
</dbReference>
<evidence type="ECO:0000313" key="1">
    <source>
        <dbReference type="Ensembl" id="ENSDCDP00010031717.1"/>
    </source>
</evidence>
<dbReference type="GO" id="GO:0003714">
    <property type="term" value="F:transcription corepressor activity"/>
    <property type="evidence" value="ECO:0007669"/>
    <property type="project" value="TreeGrafter"/>
</dbReference>
<reference evidence="1" key="2">
    <citation type="submission" date="2025-09" db="UniProtKB">
        <authorList>
            <consortium name="Ensembl"/>
        </authorList>
    </citation>
    <scope>IDENTIFICATION</scope>
</reference>
<sequence length="235" mass="27220">MAVDDFYQGYFDGYRDPYDSGYERPQHGGQTCSDWSPNAEVPQHYHRESGYRDDFLLILMRGAPGSGKSTLATQLLSSGPSGLILSTDDYFFREDGYHYDPRFLGQAHDWNHNRAREAMCEGRSPVIIDNTNIHAWEMKPYVETALETGYNVCFYEPETSWKCDPIELERRNTHGVPRDKIAKMLECFEAPMTVDIVLNSCKPPHKSPDRPPRQQDPRWTRFFFFFFFLFEGGGS</sequence>
<dbReference type="GeneTree" id="ENSGT00940000161440"/>
<dbReference type="GO" id="GO:0000122">
    <property type="term" value="P:negative regulation of transcription by RNA polymerase II"/>
    <property type="evidence" value="ECO:0007669"/>
    <property type="project" value="TreeGrafter"/>
</dbReference>
<gene>
    <name evidence="1" type="primary">LOC114773239</name>
</gene>
<dbReference type="SUPFAM" id="SSF52540">
    <property type="entry name" value="P-loop containing nucleoside triphosphate hydrolases"/>
    <property type="match status" value="1"/>
</dbReference>
<dbReference type="Ensembl" id="ENSDCDT00010039294.1">
    <property type="protein sequence ID" value="ENSDCDP00010031717.1"/>
    <property type="gene ID" value="ENSDCDG00010020209.1"/>
</dbReference>
<name>A0AAY4CF41_9TELE</name>
<evidence type="ECO:0000313" key="2">
    <source>
        <dbReference type="Proteomes" id="UP000694580"/>
    </source>
</evidence>
<dbReference type="PANTHER" id="PTHR13308:SF23">
    <property type="entry name" value="NEDD4-BINDING PROTEIN 2-LIKE 2"/>
    <property type="match status" value="1"/>
</dbReference>
<dbReference type="PANTHER" id="PTHR13308">
    <property type="entry name" value="NEDD4-BINDING PROTEIN 2-LIKE 1"/>
    <property type="match status" value="1"/>
</dbReference>
<organism evidence="1 2">
    <name type="scientific">Denticeps clupeoides</name>
    <name type="common">denticle herring</name>
    <dbReference type="NCBI Taxonomy" id="299321"/>
    <lineage>
        <taxon>Eukaryota</taxon>
        <taxon>Metazoa</taxon>
        <taxon>Chordata</taxon>
        <taxon>Craniata</taxon>
        <taxon>Vertebrata</taxon>
        <taxon>Euteleostomi</taxon>
        <taxon>Actinopterygii</taxon>
        <taxon>Neopterygii</taxon>
        <taxon>Teleostei</taxon>
        <taxon>Clupei</taxon>
        <taxon>Clupeiformes</taxon>
        <taxon>Denticipitoidei</taxon>
        <taxon>Denticipitidae</taxon>
        <taxon>Denticeps</taxon>
    </lineage>
</organism>
<keyword evidence="2" id="KW-1185">Reference proteome</keyword>
<reference evidence="1" key="1">
    <citation type="submission" date="2025-08" db="UniProtKB">
        <authorList>
            <consortium name="Ensembl"/>
        </authorList>
    </citation>
    <scope>IDENTIFICATION</scope>
</reference>